<protein>
    <recommendedName>
        <fullName evidence="7">INTS8 TPR repeats domain-containing protein</fullName>
    </recommendedName>
</protein>
<evidence type="ECO:0000256" key="2">
    <source>
        <dbReference type="ARBA" id="ARBA00004286"/>
    </source>
</evidence>
<evidence type="ECO:0000313" key="8">
    <source>
        <dbReference type="EMBL" id="GMT28890.1"/>
    </source>
</evidence>
<evidence type="ECO:0000256" key="1">
    <source>
        <dbReference type="ARBA" id="ARBA00004123"/>
    </source>
</evidence>
<comment type="similarity">
    <text evidence="3">Belongs to the Integrator subunit 8 family.</text>
</comment>
<comment type="caution">
    <text evidence="8">The sequence shown here is derived from an EMBL/GenBank/DDBJ whole genome shotgun (WGS) entry which is preliminary data.</text>
</comment>
<dbReference type="GO" id="GO:0034472">
    <property type="term" value="P:snRNA 3'-end processing"/>
    <property type="evidence" value="ECO:0007669"/>
    <property type="project" value="InterPro"/>
</dbReference>
<dbReference type="InterPro" id="IPR057980">
    <property type="entry name" value="TPR_INTS8"/>
</dbReference>
<evidence type="ECO:0000256" key="6">
    <source>
        <dbReference type="SAM" id="MobiDB-lite"/>
    </source>
</evidence>
<gene>
    <name evidence="8" type="ORF">PFISCL1PPCAC_20187</name>
</gene>
<dbReference type="Pfam" id="PF25756">
    <property type="entry name" value="TPR_INTS8"/>
    <property type="match status" value="1"/>
</dbReference>
<dbReference type="Proteomes" id="UP001432322">
    <property type="component" value="Unassembled WGS sequence"/>
</dbReference>
<feature type="domain" description="INTS8 TPR repeats" evidence="7">
    <location>
        <begin position="501"/>
        <end position="980"/>
    </location>
</feature>
<dbReference type="AlphaFoldDB" id="A0AAV5WEJ7"/>
<reference evidence="8" key="1">
    <citation type="submission" date="2023-10" db="EMBL/GenBank/DDBJ databases">
        <title>Genome assembly of Pristionchus species.</title>
        <authorList>
            <person name="Yoshida K."/>
            <person name="Sommer R.J."/>
        </authorList>
    </citation>
    <scope>NUCLEOTIDE SEQUENCE</scope>
    <source>
        <strain evidence="8">RS5133</strain>
    </source>
</reference>
<evidence type="ECO:0000313" key="9">
    <source>
        <dbReference type="Proteomes" id="UP001432322"/>
    </source>
</evidence>
<keyword evidence="5" id="KW-0539">Nucleus</keyword>
<evidence type="ECO:0000256" key="3">
    <source>
        <dbReference type="ARBA" id="ARBA00007147"/>
    </source>
</evidence>
<evidence type="ECO:0000259" key="7">
    <source>
        <dbReference type="Pfam" id="PF25756"/>
    </source>
</evidence>
<evidence type="ECO:0000256" key="5">
    <source>
        <dbReference type="ARBA" id="ARBA00023242"/>
    </source>
</evidence>
<dbReference type="PANTHER" id="PTHR13350:SF1">
    <property type="entry name" value="INTEGRATOR COMPLEX SUBUNIT 8"/>
    <property type="match status" value="1"/>
</dbReference>
<feature type="region of interest" description="Disordered" evidence="6">
    <location>
        <begin position="327"/>
        <end position="349"/>
    </location>
</feature>
<proteinExistence type="inferred from homology"/>
<dbReference type="GO" id="GO:0032039">
    <property type="term" value="C:integrator complex"/>
    <property type="evidence" value="ECO:0007669"/>
    <property type="project" value="TreeGrafter"/>
</dbReference>
<evidence type="ECO:0000256" key="4">
    <source>
        <dbReference type="ARBA" id="ARBA00022454"/>
    </source>
</evidence>
<comment type="subcellular location">
    <subcellularLocation>
        <location evidence="2">Chromosome</location>
    </subcellularLocation>
    <subcellularLocation>
        <location evidence="1">Nucleus</location>
    </subcellularLocation>
</comment>
<dbReference type="PANTHER" id="PTHR13350">
    <property type="entry name" value="INTEGRATOR COMPLEX SUBUNIT 8"/>
    <property type="match status" value="1"/>
</dbReference>
<keyword evidence="4" id="KW-0158">Chromosome</keyword>
<dbReference type="EMBL" id="BTSY01000005">
    <property type="protein sequence ID" value="GMT28890.1"/>
    <property type="molecule type" value="Genomic_DNA"/>
</dbReference>
<accession>A0AAV5WEJ7</accession>
<dbReference type="InterPro" id="IPR038751">
    <property type="entry name" value="INTS8"/>
</dbReference>
<sequence>MDIDISSVHELWAAPKENWLDLFVNAAKLKKLLNEEKKSSAQRDEIRTLVLQFADQATQVEAETDTLIKKQFGADDITFHQRKSTCLWLCSLACMAAIDWNFETLLEKTEDVILINAIFDRIELWKEHLSSPSSISFSSFLISRWRLFVFARFRMPPPEAKPTVSNPCNQLDVVMQRFDHARMLIFKMREFVDSSHIILESILTEGKELRVPRPDCFIEPFVQEGGLSLSIGILGDNVLSREESLRPRLPSGEERDTVVIPAETVAQKIHFELASSSFCAIKLVKAVGSMKQLLKCLPSSSSSSHSLVRVDERKVNGMAAALRMPRPYEKAAPSTSREEVNGKITSSDPCPQRIAQRRYGVRRDRVAEEKARSLQSPISSTRLEPLSLCEDMWNGGGTVGWRAKVDGTTALKRKETVERLCLLSVPSASTVTLSPQRRSIVRGTTRFLAASLSNAQPDQIQSLVHCVHLPSPSVSLTSLHSNISVTPPPSAASIRAMAASDKPFWTLLTSFDAAELQAAFKLEGTAYTRPAMLRFPEVLADLLLNQRPVNELHALLLGKLQQLTEMGDIGRWQLCLDVFVPVLGLNTQTLVEMSIYEATRAQMHCLNRQLLTPHSDLKQSQVTLVQSVARKLVKISQVPPLVPPIVSFLLNLGEFSFVCKDLDPDAGTGNVLLNAGRILAAFGGLDISKPADAAGSKQVAETWHRIISPYFEAVASKRRHVGFTTMHLRETSRVRVDLMKLFESIKAIKLQSFLISYFANLYTQALAARGKAHLRIYAEHAELFAGKSLQLAHTDSVEEVLSLLLSSALALVPHSATFLRTKADFAYVRNQLSEAGVVYCELLVAVKSSLAMPFPPKNDVIDESVWNHLRICMRKNNHQTLAASVCQLFQTGRAKEFRKAAEAVQDRACLDASDDCFGLIYEVQLAEALTDAYRKRGQQHKLEAVLEVLAAPTMNANNGAEIVEREMRRKQKRLLSTLAALHFGIHF</sequence>
<name>A0AAV5WEJ7_9BILA</name>
<dbReference type="GO" id="GO:0005694">
    <property type="term" value="C:chromosome"/>
    <property type="evidence" value="ECO:0007669"/>
    <property type="project" value="UniProtKB-SubCell"/>
</dbReference>
<organism evidence="8 9">
    <name type="scientific">Pristionchus fissidentatus</name>
    <dbReference type="NCBI Taxonomy" id="1538716"/>
    <lineage>
        <taxon>Eukaryota</taxon>
        <taxon>Metazoa</taxon>
        <taxon>Ecdysozoa</taxon>
        <taxon>Nematoda</taxon>
        <taxon>Chromadorea</taxon>
        <taxon>Rhabditida</taxon>
        <taxon>Rhabditina</taxon>
        <taxon>Diplogasteromorpha</taxon>
        <taxon>Diplogasteroidea</taxon>
        <taxon>Neodiplogasteridae</taxon>
        <taxon>Pristionchus</taxon>
    </lineage>
</organism>
<keyword evidence="9" id="KW-1185">Reference proteome</keyword>